<gene>
    <name evidence="4" type="ORF">Tco_1068095</name>
</gene>
<evidence type="ECO:0000313" key="5">
    <source>
        <dbReference type="Proteomes" id="UP001151760"/>
    </source>
</evidence>
<dbReference type="Gene3D" id="3.30.420.10">
    <property type="entry name" value="Ribonuclease H-like superfamily/Ribonuclease H"/>
    <property type="match status" value="1"/>
</dbReference>
<evidence type="ECO:0000259" key="3">
    <source>
        <dbReference type="PROSITE" id="PS50994"/>
    </source>
</evidence>
<evidence type="ECO:0000313" key="4">
    <source>
        <dbReference type="EMBL" id="GJT86378.1"/>
    </source>
</evidence>
<feature type="compositionally biased region" description="Polar residues" evidence="2">
    <location>
        <begin position="851"/>
        <end position="866"/>
    </location>
</feature>
<reference evidence="4" key="1">
    <citation type="journal article" date="2022" name="Int. J. Mol. Sci.">
        <title>Draft Genome of Tanacetum Coccineum: Genomic Comparison of Closely Related Tanacetum-Family Plants.</title>
        <authorList>
            <person name="Yamashiro T."/>
            <person name="Shiraishi A."/>
            <person name="Nakayama K."/>
            <person name="Satake H."/>
        </authorList>
    </citation>
    <scope>NUCLEOTIDE SEQUENCE</scope>
</reference>
<dbReference type="CDD" id="cd09272">
    <property type="entry name" value="RNase_HI_RT_Ty1"/>
    <property type="match status" value="1"/>
</dbReference>
<dbReference type="EMBL" id="BQNB010019541">
    <property type="protein sequence ID" value="GJT86378.1"/>
    <property type="molecule type" value="Genomic_DNA"/>
</dbReference>
<sequence>MAYTSSRSSSSSDNEVYDDSFCSKSCRKNTENLNNKIIKLNEELSDCETDLYNYKRGLSQVEARLVEFKNNEIKFCERIRVLERDIELKDNKIENLRNELEELKKEKDSIDFKIKKFENSAKDLDCLLGTQRSVKDKTGLGLNEYTVVPPPPAQVYSPPKNDLSWTGLPEFVDDTVTDYSRPTPSIDVPRDVSESVSFFEQRGSVGNVLSKPMISFVKETGCPSVPKVINTENSRKPTVKYAEMYRNTSQSPKVMSNNFSAPIIEEWDSEDESEVDFTLNETVRSSFEQEKFDKFTKEVVGKKETPKQNHPRGNQRNWNNQKSQQLGKDFVMQNKACYNYGSFEHLKFDCKQNTRVNKGKIWSRVDNNMKYPYTLNSAYPKLRSFKPAHSHVKRPFVRKTAVKNKVWVPTARTKFPTVGSKVPTAKPTVVVVKGNRGKAVKASACWIWKPKQNQLDQGSNLNGVSVIFKKYNYIDTQGRPKSVMAWDSDCSRHMTGNISYLSEYEPYDRGYVSFGHGGGKIIGKGTIKTGELEFENCLVLGKDFKLDDDTYVLIRTPRQQNMYSIDLKNIIPHKNLTCLIAKASEDESMLWHRRLGHLNFKTLNKLVRNKLDKGLPSKSFENIHTCVACLKGKQHKASCKTKLVNSITKPLHTLHMDLFGPTSVNSLNHKWYCLVVTDDFSRFTWTFFLKSKDETSSILRNFITEIENLKDLKVKIIRCDNGGEFRNKEMDEFCTRKGIKREFSNARTPWLKQSPAIGFLRPFRCHVMILNTLDHQGKFDAKGDEGYFVGYSMSSKAFRVFNKRTKKIEENLHVDFLENKPTEKGSGPNWLFDIDSLTKSMNYKEQRDFSNSDAPESSGITNPTTTSKDHTTDQVESVLTSTVETKVPSVSTSVPTDCLNITPVSSSGLRIISRGGSSYQETPSLGNAMSFENRLEDLFGDTTALVSLNEVEADLSNMETNIQVSPTPTLRIHKVYPKNRIIGHVDAPVQTRQKTKNMEEQSFIATIHQKTNPKLLQYCLFSVSYLKKNPRKSLMLSKIQPPGFQDSQFPDRVYKVVKAMYGLHQAPRAWNSVHKGEFLLVQVYVDDIIFGSSNPKLCREFETLMHDKFKMSAMGELNFFLGLQVLQKKDGIFLSQDKYVFDILKKFGLSDVRSANTPMDREHPWGKDGTGKDVELHLYRSMIGSLMYLTASRPDIMFAVCACARHQVTPKECHLHAVKRIFRYLKGHPKLGLWYPKESPFDLVAYSDSDYGGATQDRKSTTGGCQFLGRRLISWQCKKQTIVATSTTEAEYVAAASGCGQVLWIQNQLLDYGYNFMNTKIYIDNNSAICIVKNPVYHSRTKHIEIRHHFIRDCYEKKLINVDHIHSDDNVADLLTKAFDVGRFQYLVVKTVDEATKIIATVNGRQRTLTESSIRRHLKLSDAKVSKSKEYKRLTKGTIWISQSKVPSPGADETASPTRDDSHGEAFPTATSLDAGQDRENIAKTSVMPHEASPRVTSLGDGEGNQGEDLLEDDNEKDSNKSADKRSESTGEMANVLSTLEAANILASGGSKSVFTTTSSTIAITSTCVSPAVATASGSFPTAVVFTTASVATPRVTRSSRGIVIEPSSHISVNLPSISKKDKGKEIMTEPEKPSKEKELDMMIAKLDRSNEMVAKHLSEYEQAEAELSHDEKVELINELLKYQRDLAQIKKYQAQQSKVTTKTERRKFYTSVLRSSAGWKAKDFKGMTFDQIEEKFFPVWEKIQDFAPMDSKLESLELPQEQQTKEPKELSEEELKKMMEIEPAEEVYIEAL</sequence>
<feature type="region of interest" description="Disordered" evidence="2">
    <location>
        <begin position="845"/>
        <end position="892"/>
    </location>
</feature>
<dbReference type="Pfam" id="PF00665">
    <property type="entry name" value="rve"/>
    <property type="match status" value="1"/>
</dbReference>
<dbReference type="InterPro" id="IPR025724">
    <property type="entry name" value="GAG-pre-integrase_dom"/>
</dbReference>
<dbReference type="PANTHER" id="PTHR11439">
    <property type="entry name" value="GAG-POL-RELATED RETROTRANSPOSON"/>
    <property type="match status" value="1"/>
</dbReference>
<keyword evidence="1" id="KW-0175">Coiled coil</keyword>
<feature type="compositionally biased region" description="Basic and acidic residues" evidence="2">
    <location>
        <begin position="298"/>
        <end position="307"/>
    </location>
</feature>
<keyword evidence="5" id="KW-1185">Reference proteome</keyword>
<dbReference type="Proteomes" id="UP001151760">
    <property type="component" value="Unassembled WGS sequence"/>
</dbReference>
<evidence type="ECO:0000256" key="1">
    <source>
        <dbReference type="SAM" id="Coils"/>
    </source>
</evidence>
<accession>A0ABQ5HGY3</accession>
<feature type="compositionally biased region" description="Polar residues" evidence="2">
    <location>
        <begin position="874"/>
        <end position="892"/>
    </location>
</feature>
<dbReference type="InterPro" id="IPR057670">
    <property type="entry name" value="SH3_retrovirus"/>
</dbReference>
<dbReference type="SUPFAM" id="SSF53098">
    <property type="entry name" value="Ribonuclease H-like"/>
    <property type="match status" value="1"/>
</dbReference>
<name>A0ABQ5HGY3_9ASTR</name>
<feature type="coiled-coil region" evidence="1">
    <location>
        <begin position="23"/>
        <end position="50"/>
    </location>
</feature>
<dbReference type="Pfam" id="PF13976">
    <property type="entry name" value="gag_pre-integrs"/>
    <property type="match status" value="1"/>
</dbReference>
<feature type="compositionally biased region" description="Polar residues" evidence="2">
    <location>
        <begin position="311"/>
        <end position="322"/>
    </location>
</feature>
<reference evidence="4" key="2">
    <citation type="submission" date="2022-01" db="EMBL/GenBank/DDBJ databases">
        <authorList>
            <person name="Yamashiro T."/>
            <person name="Shiraishi A."/>
            <person name="Satake H."/>
            <person name="Nakayama K."/>
        </authorList>
    </citation>
    <scope>NUCLEOTIDE SEQUENCE</scope>
</reference>
<feature type="region of interest" description="Disordered" evidence="2">
    <location>
        <begin position="1752"/>
        <end position="1774"/>
    </location>
</feature>
<organism evidence="4 5">
    <name type="scientific">Tanacetum coccineum</name>
    <dbReference type="NCBI Taxonomy" id="301880"/>
    <lineage>
        <taxon>Eukaryota</taxon>
        <taxon>Viridiplantae</taxon>
        <taxon>Streptophyta</taxon>
        <taxon>Embryophyta</taxon>
        <taxon>Tracheophyta</taxon>
        <taxon>Spermatophyta</taxon>
        <taxon>Magnoliopsida</taxon>
        <taxon>eudicotyledons</taxon>
        <taxon>Gunneridae</taxon>
        <taxon>Pentapetalae</taxon>
        <taxon>asterids</taxon>
        <taxon>campanulids</taxon>
        <taxon>Asterales</taxon>
        <taxon>Asteraceae</taxon>
        <taxon>Asteroideae</taxon>
        <taxon>Anthemideae</taxon>
        <taxon>Anthemidinae</taxon>
        <taxon>Tanacetum</taxon>
    </lineage>
</organism>
<dbReference type="InterPro" id="IPR001584">
    <property type="entry name" value="Integrase_cat-core"/>
</dbReference>
<dbReference type="PANTHER" id="PTHR11439:SF495">
    <property type="entry name" value="REVERSE TRANSCRIPTASE, RNA-DEPENDENT DNA POLYMERASE-RELATED"/>
    <property type="match status" value="1"/>
</dbReference>
<feature type="compositionally biased region" description="Basic and acidic residues" evidence="2">
    <location>
        <begin position="1517"/>
        <end position="1529"/>
    </location>
</feature>
<feature type="coiled-coil region" evidence="1">
    <location>
        <begin position="79"/>
        <end position="120"/>
    </location>
</feature>
<feature type="region of interest" description="Disordered" evidence="2">
    <location>
        <begin position="298"/>
        <end position="322"/>
    </location>
</feature>
<dbReference type="InterPro" id="IPR043502">
    <property type="entry name" value="DNA/RNA_pol_sf"/>
</dbReference>
<dbReference type="PROSITE" id="PS50994">
    <property type="entry name" value="INTEGRASE"/>
    <property type="match status" value="1"/>
</dbReference>
<evidence type="ECO:0000256" key="2">
    <source>
        <dbReference type="SAM" id="MobiDB-lite"/>
    </source>
</evidence>
<feature type="compositionally biased region" description="Basic and acidic residues" evidence="2">
    <location>
        <begin position="1764"/>
        <end position="1774"/>
    </location>
</feature>
<dbReference type="Pfam" id="PF25597">
    <property type="entry name" value="SH3_retrovirus"/>
    <property type="match status" value="1"/>
</dbReference>
<dbReference type="InterPro" id="IPR013103">
    <property type="entry name" value="RVT_2"/>
</dbReference>
<dbReference type="InterPro" id="IPR012337">
    <property type="entry name" value="RNaseH-like_sf"/>
</dbReference>
<dbReference type="InterPro" id="IPR036397">
    <property type="entry name" value="RNaseH_sf"/>
</dbReference>
<dbReference type="SUPFAM" id="SSF56672">
    <property type="entry name" value="DNA/RNA polymerases"/>
    <property type="match status" value="1"/>
</dbReference>
<feature type="domain" description="Integrase catalytic" evidence="3">
    <location>
        <begin position="646"/>
        <end position="750"/>
    </location>
</feature>
<proteinExistence type="predicted"/>
<dbReference type="Pfam" id="PF07727">
    <property type="entry name" value="RVT_2"/>
    <property type="match status" value="1"/>
</dbReference>
<protein>
    <submittedName>
        <fullName evidence="4">Uncharacterized mitochondrial protein-like protein</fullName>
    </submittedName>
</protein>
<feature type="region of interest" description="Disordered" evidence="2">
    <location>
        <begin position="1442"/>
        <end position="1532"/>
    </location>
</feature>
<comment type="caution">
    <text evidence="4">The sequence shown here is derived from an EMBL/GenBank/DDBJ whole genome shotgun (WGS) entry which is preliminary data.</text>
</comment>